<keyword evidence="5 6" id="KW-0472">Membrane</keyword>
<dbReference type="Pfam" id="PF01943">
    <property type="entry name" value="Polysacc_synt"/>
    <property type="match status" value="1"/>
</dbReference>
<feature type="transmembrane region" description="Helical" evidence="6">
    <location>
        <begin position="189"/>
        <end position="211"/>
    </location>
</feature>
<dbReference type="PANTHER" id="PTHR30250">
    <property type="entry name" value="PST FAMILY PREDICTED COLANIC ACID TRANSPORTER"/>
    <property type="match status" value="1"/>
</dbReference>
<protein>
    <submittedName>
        <fullName evidence="7">Membrane protein involved in the export of O-antigen and teichoic acid</fullName>
    </submittedName>
</protein>
<reference evidence="7 8" key="1">
    <citation type="submission" date="2016-12" db="EMBL/GenBank/DDBJ databases">
        <title>Isolation and genomic insights into novel planktonic Zetaproteobacteria from stratified waters of the Chesapeake Bay.</title>
        <authorList>
            <person name="McAllister S.M."/>
            <person name="Kato S."/>
            <person name="Chan C.S."/>
            <person name="Chiu B.K."/>
            <person name="Field E.K."/>
        </authorList>
    </citation>
    <scope>NUCLEOTIDE SEQUENCE [LARGE SCALE GENOMIC DNA]</scope>
    <source>
        <strain evidence="7 8">CP-5</strain>
    </source>
</reference>
<evidence type="ECO:0000313" key="7">
    <source>
        <dbReference type="EMBL" id="ATX79654.1"/>
    </source>
</evidence>
<feature type="transmembrane region" description="Helical" evidence="6">
    <location>
        <begin position="402"/>
        <end position="423"/>
    </location>
</feature>
<feature type="transmembrane region" description="Helical" evidence="6">
    <location>
        <begin position="50"/>
        <end position="73"/>
    </location>
</feature>
<feature type="transmembrane region" description="Helical" evidence="6">
    <location>
        <begin position="161"/>
        <end position="183"/>
    </location>
</feature>
<feature type="transmembrane region" description="Helical" evidence="6">
    <location>
        <begin position="12"/>
        <end position="38"/>
    </location>
</feature>
<feature type="transmembrane region" description="Helical" evidence="6">
    <location>
        <begin position="341"/>
        <end position="364"/>
    </location>
</feature>
<organism evidence="7 8">
    <name type="scientific">Mariprofundus aestuarium</name>
    <dbReference type="NCBI Taxonomy" id="1921086"/>
    <lineage>
        <taxon>Bacteria</taxon>
        <taxon>Pseudomonadati</taxon>
        <taxon>Pseudomonadota</taxon>
        <taxon>Candidatius Mariprofundia</taxon>
        <taxon>Mariprofundales</taxon>
        <taxon>Mariprofundaceae</taxon>
        <taxon>Mariprofundus</taxon>
    </lineage>
</organism>
<name>A0A2K8L3W9_MARES</name>
<dbReference type="InterPro" id="IPR002797">
    <property type="entry name" value="Polysacc_synth"/>
</dbReference>
<evidence type="ECO:0000313" key="8">
    <source>
        <dbReference type="Proteomes" id="UP000231701"/>
    </source>
</evidence>
<keyword evidence="3 6" id="KW-0812">Transmembrane</keyword>
<keyword evidence="8" id="KW-1185">Reference proteome</keyword>
<keyword evidence="2" id="KW-1003">Cell membrane</keyword>
<evidence type="ECO:0000256" key="6">
    <source>
        <dbReference type="SAM" id="Phobius"/>
    </source>
</evidence>
<dbReference type="EMBL" id="CP018799">
    <property type="protein sequence ID" value="ATX79654.1"/>
    <property type="molecule type" value="Genomic_DNA"/>
</dbReference>
<feature type="transmembrane region" description="Helical" evidence="6">
    <location>
        <begin position="263"/>
        <end position="286"/>
    </location>
</feature>
<feature type="transmembrane region" description="Helical" evidence="6">
    <location>
        <begin position="376"/>
        <end position="396"/>
    </location>
</feature>
<evidence type="ECO:0000256" key="4">
    <source>
        <dbReference type="ARBA" id="ARBA00022989"/>
    </source>
</evidence>
<gene>
    <name evidence="7" type="ORF">Ga0123461_1235</name>
</gene>
<feature type="transmembrane region" description="Helical" evidence="6">
    <location>
        <begin position="94"/>
        <end position="113"/>
    </location>
</feature>
<dbReference type="InterPro" id="IPR050833">
    <property type="entry name" value="Poly_Biosynth_Transport"/>
</dbReference>
<evidence type="ECO:0000256" key="3">
    <source>
        <dbReference type="ARBA" id="ARBA00022692"/>
    </source>
</evidence>
<feature type="transmembrane region" description="Helical" evidence="6">
    <location>
        <begin position="133"/>
        <end position="149"/>
    </location>
</feature>
<evidence type="ECO:0000256" key="5">
    <source>
        <dbReference type="ARBA" id="ARBA00023136"/>
    </source>
</evidence>
<dbReference type="AlphaFoldDB" id="A0A2K8L3W9"/>
<comment type="subcellular location">
    <subcellularLocation>
        <location evidence="1">Cell membrane</location>
        <topology evidence="1">Multi-pass membrane protein</topology>
    </subcellularLocation>
</comment>
<dbReference type="Proteomes" id="UP000231701">
    <property type="component" value="Chromosome"/>
</dbReference>
<feature type="transmembrane region" description="Helical" evidence="6">
    <location>
        <begin position="232"/>
        <end position="257"/>
    </location>
</feature>
<sequence length="451" mass="48645">MHRESAVGLKKRFVSGAIWSVALKGAGAVLGLSVYALLARLLTVEDFGTYLLIISLITFMAIVVQAGMGKVALKLVAESLAHANPERAGHVFRATFSSIILVAMCTAVLWGLVLNDFVSLKAFHSDQMASLGWWSASWFVLLGFIQYFSDVFRGEQSFFRASLFQGTATSIITVTIFGCYYFLGKQIDLYIAVQTTLFATLIIAIIASGLLHRRFSLIGSIDLVPQSKLWPVAWPIFIASVSVFVSNQADLWILGMLASKDEVALYGAALRTVLLITIAPLIVNSVIQPMIVELYTKGEKQSLQRLLGATATATLVPSILLLIAVILAGDEMLAFVFGEQYAGGALIFTILCAGRTIAVFSGSCGQCLMLGGHQKALMLTSILFVTMSIVVALLLVEKYGSLGVAIAFSAGTALQNLTQAILVKQRMGVSTFASTAYLREKFLHNKKASDK</sequence>
<accession>A0A2K8L3W9</accession>
<evidence type="ECO:0000256" key="2">
    <source>
        <dbReference type="ARBA" id="ARBA00022475"/>
    </source>
</evidence>
<dbReference type="GO" id="GO:0005886">
    <property type="term" value="C:plasma membrane"/>
    <property type="evidence" value="ECO:0007669"/>
    <property type="project" value="UniProtKB-SubCell"/>
</dbReference>
<dbReference type="PANTHER" id="PTHR30250:SF11">
    <property type="entry name" value="O-ANTIGEN TRANSPORTER-RELATED"/>
    <property type="match status" value="1"/>
</dbReference>
<feature type="transmembrane region" description="Helical" evidence="6">
    <location>
        <begin position="306"/>
        <end position="329"/>
    </location>
</feature>
<proteinExistence type="predicted"/>
<evidence type="ECO:0000256" key="1">
    <source>
        <dbReference type="ARBA" id="ARBA00004651"/>
    </source>
</evidence>
<dbReference type="KEGG" id="maes:Ga0123461_1235"/>
<keyword evidence="4 6" id="KW-1133">Transmembrane helix</keyword>